<evidence type="ECO:0000313" key="2">
    <source>
        <dbReference type="Proteomes" id="UP000011687"/>
    </source>
</evidence>
<reference evidence="1 2" key="1">
    <citation type="journal article" date="2014" name="PLoS Genet.">
        <title>Phylogenetically driven sequencing of extremely halophilic archaea reveals strategies for static and dynamic osmo-response.</title>
        <authorList>
            <person name="Becker E.A."/>
            <person name="Seitzer P.M."/>
            <person name="Tritt A."/>
            <person name="Larsen D."/>
            <person name="Krusor M."/>
            <person name="Yao A.I."/>
            <person name="Wu D."/>
            <person name="Madern D."/>
            <person name="Eisen J.A."/>
            <person name="Darling A.E."/>
            <person name="Facciotti M.T."/>
        </authorList>
    </citation>
    <scope>NUCLEOTIDE SEQUENCE [LARGE SCALE GENOMIC DNA]</scope>
    <source>
        <strain evidence="1 2">ATCC 33799</strain>
    </source>
</reference>
<keyword evidence="2" id="KW-1185">Reference proteome</keyword>
<name>M0KRP9_9EURY</name>
<protein>
    <submittedName>
        <fullName evidence="1">Uncharacterized protein</fullName>
    </submittedName>
</protein>
<sequence length="235" mass="26112">MIKLHHAGHLVERGETAATWAPETKLITTSTISDEQLDEISWSEERNILREFRPAKHIPADVSVYRDQPTSDRVEAIKNCMLGAAYMQSELAAYETEIIPLFKGYTNSERELSLQAAGDLGADTVAIYASRYFSGNQGNKRKQLFRDLRKYSRHNIKSALLIGLLSPKYLAKVPGYITAAAGQNQWRKRYSPDSQTIEESRASYQSLTASVETALGLSSQAPAADCQPEEKAIGD</sequence>
<comment type="caution">
    <text evidence="1">The sequence shown here is derived from an EMBL/GenBank/DDBJ whole genome shotgun (WGS) entry which is preliminary data.</text>
</comment>
<evidence type="ECO:0000313" key="1">
    <source>
        <dbReference type="EMBL" id="EMA23962.1"/>
    </source>
</evidence>
<dbReference type="Proteomes" id="UP000011687">
    <property type="component" value="Unassembled WGS sequence"/>
</dbReference>
<organism evidence="1 2">
    <name type="scientific">Haloarcula marismortui ATCC 33799</name>
    <dbReference type="NCBI Taxonomy" id="662475"/>
    <lineage>
        <taxon>Archaea</taxon>
        <taxon>Methanobacteriati</taxon>
        <taxon>Methanobacteriota</taxon>
        <taxon>Stenosarchaea group</taxon>
        <taxon>Halobacteria</taxon>
        <taxon>Halobacteriales</taxon>
        <taxon>Haloarculaceae</taxon>
        <taxon>Haloarcula</taxon>
    </lineage>
</organism>
<accession>M0KRP9</accession>
<gene>
    <name evidence="1" type="ORF">C435_03548</name>
</gene>
<dbReference type="AlphaFoldDB" id="M0KRP9"/>
<proteinExistence type="predicted"/>
<dbReference type="EMBL" id="AOLS01000019">
    <property type="protein sequence ID" value="EMA23962.1"/>
    <property type="molecule type" value="Genomic_DNA"/>
</dbReference>
<dbReference type="RefSeq" id="WP_007188123.1">
    <property type="nucleotide sequence ID" value="NZ_AOLS01000019.1"/>
</dbReference>